<gene>
    <name evidence="1" type="ORF">APZ42_008125</name>
</gene>
<dbReference type="STRING" id="35525.A0A162BTB1"/>
<name>A0A162BTB1_9CRUS</name>
<dbReference type="Proteomes" id="UP000076858">
    <property type="component" value="Unassembled WGS sequence"/>
</dbReference>
<keyword evidence="2" id="KW-1185">Reference proteome</keyword>
<reference evidence="1 2" key="1">
    <citation type="submission" date="2016-03" db="EMBL/GenBank/DDBJ databases">
        <title>EvidentialGene: Evidence-directed Construction of Genes on Genomes.</title>
        <authorList>
            <person name="Gilbert D.G."/>
            <person name="Choi J.-H."/>
            <person name="Mockaitis K."/>
            <person name="Colbourne J."/>
            <person name="Pfrender M."/>
        </authorList>
    </citation>
    <scope>NUCLEOTIDE SEQUENCE [LARGE SCALE GENOMIC DNA]</scope>
    <source>
        <strain evidence="1 2">Xinb3</strain>
        <tissue evidence="1">Complete organism</tissue>
    </source>
</reference>
<dbReference type="AlphaFoldDB" id="A0A162BTB1"/>
<dbReference type="PANTHER" id="PTHR45749">
    <property type="match status" value="1"/>
</dbReference>
<dbReference type="OrthoDB" id="6611207at2759"/>
<comment type="caution">
    <text evidence="1">The sequence shown here is derived from an EMBL/GenBank/DDBJ whole genome shotgun (WGS) entry which is preliminary data.</text>
</comment>
<organism evidence="1 2">
    <name type="scientific">Daphnia magna</name>
    <dbReference type="NCBI Taxonomy" id="35525"/>
    <lineage>
        <taxon>Eukaryota</taxon>
        <taxon>Metazoa</taxon>
        <taxon>Ecdysozoa</taxon>
        <taxon>Arthropoda</taxon>
        <taxon>Crustacea</taxon>
        <taxon>Branchiopoda</taxon>
        <taxon>Diplostraca</taxon>
        <taxon>Cladocera</taxon>
        <taxon>Anomopoda</taxon>
        <taxon>Daphniidae</taxon>
        <taxon>Daphnia</taxon>
    </lineage>
</organism>
<protein>
    <submittedName>
        <fullName evidence="1">Uncharacterized protein</fullName>
    </submittedName>
</protein>
<dbReference type="PANTHER" id="PTHR45749:SF23">
    <property type="entry name" value="ZINC FINGER MYM-TYPE PROTEIN 1-LIKE"/>
    <property type="match status" value="1"/>
</dbReference>
<evidence type="ECO:0000313" key="2">
    <source>
        <dbReference type="Proteomes" id="UP000076858"/>
    </source>
</evidence>
<evidence type="ECO:0000313" key="1">
    <source>
        <dbReference type="EMBL" id="KZR97160.1"/>
    </source>
</evidence>
<proteinExistence type="predicted"/>
<accession>A0A162BTB1</accession>
<dbReference type="EMBL" id="LRGB01022450">
    <property type="protein sequence ID" value="KZR97160.1"/>
    <property type="molecule type" value="Genomic_DNA"/>
</dbReference>
<sequence>MSQFDPFICNHLKEYGKKEKDRSSYLSSTIYEELITIMGVKVLSLTISEIQEARFFSVSIDSTPDLTPVDQLSMIIRYVSVTSHEATERFLSFIPIESHTGEYLSNIILKFFENQKIDIQKTRGQSYDNAVNMSGRWSARADAVKALSFGYTEIQDALEELLMDLQQTPDARHQA</sequence>